<evidence type="ECO:0000256" key="4">
    <source>
        <dbReference type="ARBA" id="ARBA00023004"/>
    </source>
</evidence>
<dbReference type="InterPro" id="IPR036188">
    <property type="entry name" value="FAD/NAD-bd_sf"/>
</dbReference>
<evidence type="ECO:0000256" key="6">
    <source>
        <dbReference type="ARBA" id="ARBA00023164"/>
    </source>
</evidence>
<organism evidence="9 10">
    <name type="scientific">Amycolatopsis camponoti</name>
    <dbReference type="NCBI Taxonomy" id="2606593"/>
    <lineage>
        <taxon>Bacteria</taxon>
        <taxon>Bacillati</taxon>
        <taxon>Actinomycetota</taxon>
        <taxon>Actinomycetes</taxon>
        <taxon>Pseudonocardiales</taxon>
        <taxon>Pseudonocardiaceae</taxon>
        <taxon>Amycolatopsis</taxon>
    </lineage>
</organism>
<keyword evidence="1" id="KW-0028">Amino-acid biosynthesis</keyword>
<keyword evidence="5" id="KW-0411">Iron-sulfur</keyword>
<comment type="pathway">
    <text evidence="7">Amino-acid biosynthesis.</text>
</comment>
<dbReference type="Pfam" id="PF14691">
    <property type="entry name" value="Fer4_20"/>
    <property type="match status" value="1"/>
</dbReference>
<dbReference type="GO" id="GO:0016639">
    <property type="term" value="F:oxidoreductase activity, acting on the CH-NH2 group of donors, NAD or NADP as acceptor"/>
    <property type="evidence" value="ECO:0007669"/>
    <property type="project" value="InterPro"/>
</dbReference>
<evidence type="ECO:0000256" key="1">
    <source>
        <dbReference type="ARBA" id="ARBA00022605"/>
    </source>
</evidence>
<dbReference type="Gene3D" id="1.10.1060.10">
    <property type="entry name" value="Alpha-helical ferredoxin"/>
    <property type="match status" value="1"/>
</dbReference>
<dbReference type="EC" id="1.4.1.13" evidence="9"/>
<dbReference type="InterPro" id="IPR017896">
    <property type="entry name" value="4Fe4S_Fe-S-bd"/>
</dbReference>
<dbReference type="InterPro" id="IPR023753">
    <property type="entry name" value="FAD/NAD-binding_dom"/>
</dbReference>
<keyword evidence="2" id="KW-0479">Metal-binding</keyword>
<keyword evidence="4" id="KW-0408">Iron</keyword>
<dbReference type="GO" id="GO:0006537">
    <property type="term" value="P:glutamate biosynthetic process"/>
    <property type="evidence" value="ECO:0007669"/>
    <property type="project" value="UniProtKB-KW"/>
</dbReference>
<evidence type="ECO:0000256" key="2">
    <source>
        <dbReference type="ARBA" id="ARBA00022723"/>
    </source>
</evidence>
<dbReference type="PROSITE" id="PS51379">
    <property type="entry name" value="4FE4S_FER_2"/>
    <property type="match status" value="1"/>
</dbReference>
<dbReference type="GO" id="GO:0004355">
    <property type="term" value="F:glutamate synthase (NADPH) activity"/>
    <property type="evidence" value="ECO:0007669"/>
    <property type="project" value="UniProtKB-EC"/>
</dbReference>
<evidence type="ECO:0000259" key="8">
    <source>
        <dbReference type="PROSITE" id="PS51379"/>
    </source>
</evidence>
<reference evidence="9 10" key="1">
    <citation type="submission" date="2019-09" db="EMBL/GenBank/DDBJ databases">
        <authorList>
            <person name="Leyn A S."/>
        </authorList>
    </citation>
    <scope>NUCLEOTIDE SEQUENCE [LARGE SCALE GENOMIC DNA]</scope>
    <source>
        <strain evidence="9">AA231_1</strain>
    </source>
</reference>
<dbReference type="RefSeq" id="WP_155541744.1">
    <property type="nucleotide sequence ID" value="NZ_CABVGP010000001.1"/>
</dbReference>
<dbReference type="GO" id="GO:0051536">
    <property type="term" value="F:iron-sulfur cluster binding"/>
    <property type="evidence" value="ECO:0007669"/>
    <property type="project" value="UniProtKB-KW"/>
</dbReference>
<dbReference type="Gene3D" id="3.40.50.720">
    <property type="entry name" value="NAD(P)-binding Rossmann-like Domain"/>
    <property type="match status" value="1"/>
</dbReference>
<dbReference type="InterPro" id="IPR009051">
    <property type="entry name" value="Helical_ferredxn"/>
</dbReference>
<name>A0A6I8LHF3_9PSEU</name>
<evidence type="ECO:0000313" key="9">
    <source>
        <dbReference type="EMBL" id="VVJ16400.1"/>
    </source>
</evidence>
<dbReference type="GO" id="GO:0046872">
    <property type="term" value="F:metal ion binding"/>
    <property type="evidence" value="ECO:0007669"/>
    <property type="project" value="UniProtKB-KW"/>
</dbReference>
<protein>
    <submittedName>
        <fullName evidence="9">Glutamate synthase [NADPH] small chain (EC)</fullName>
        <ecNumber evidence="9">1.4.1.13</ecNumber>
    </submittedName>
</protein>
<dbReference type="InterPro" id="IPR006005">
    <property type="entry name" value="Glut_synth_ssu1"/>
</dbReference>
<dbReference type="Gene3D" id="3.50.50.60">
    <property type="entry name" value="FAD/NAD(P)-binding domain"/>
    <property type="match status" value="2"/>
</dbReference>
<gene>
    <name evidence="9" type="ORF">AA23TX_01421</name>
</gene>
<dbReference type="PANTHER" id="PTHR43100">
    <property type="entry name" value="GLUTAMATE SYNTHASE [NADPH] SMALL CHAIN"/>
    <property type="match status" value="1"/>
</dbReference>
<dbReference type="Proteomes" id="UP000399805">
    <property type="component" value="Unassembled WGS sequence"/>
</dbReference>
<dbReference type="SUPFAM" id="SSF51971">
    <property type="entry name" value="Nucleotide-binding domain"/>
    <property type="match status" value="1"/>
</dbReference>
<dbReference type="FunFam" id="3.50.50.60:FF:000124">
    <property type="entry name" value="Glutamate synthase small subunit"/>
    <property type="match status" value="1"/>
</dbReference>
<evidence type="ECO:0000256" key="7">
    <source>
        <dbReference type="ARBA" id="ARBA00029440"/>
    </source>
</evidence>
<evidence type="ECO:0000256" key="5">
    <source>
        <dbReference type="ARBA" id="ARBA00023014"/>
    </source>
</evidence>
<feature type="domain" description="4Fe-4S ferredoxin-type" evidence="8">
    <location>
        <begin position="37"/>
        <end position="68"/>
    </location>
</feature>
<keyword evidence="6" id="KW-0314">Glutamate biosynthesis</keyword>
<dbReference type="FunFam" id="1.10.1060.10:FF:000004">
    <property type="entry name" value="Glutamate synthase, small subunit"/>
    <property type="match status" value="1"/>
</dbReference>
<keyword evidence="10" id="KW-1185">Reference proteome</keyword>
<dbReference type="NCBIfam" id="TIGR01317">
    <property type="entry name" value="GOGAT_sm_gam"/>
    <property type="match status" value="1"/>
</dbReference>
<dbReference type="PRINTS" id="PR00419">
    <property type="entry name" value="ADXRDTASE"/>
</dbReference>
<dbReference type="PANTHER" id="PTHR43100:SF1">
    <property type="entry name" value="GLUTAMATE SYNTHASE [NADPH] SMALL CHAIN"/>
    <property type="match status" value="1"/>
</dbReference>
<evidence type="ECO:0000313" key="10">
    <source>
        <dbReference type="Proteomes" id="UP000399805"/>
    </source>
</evidence>
<evidence type="ECO:0000256" key="3">
    <source>
        <dbReference type="ARBA" id="ARBA00023002"/>
    </source>
</evidence>
<accession>A0A6I8LHF3</accession>
<dbReference type="Pfam" id="PF07992">
    <property type="entry name" value="Pyr_redox_2"/>
    <property type="match status" value="2"/>
</dbReference>
<dbReference type="EMBL" id="CABVGP010000001">
    <property type="protein sequence ID" value="VVJ16400.1"/>
    <property type="molecule type" value="Genomic_DNA"/>
</dbReference>
<dbReference type="SUPFAM" id="SSF46548">
    <property type="entry name" value="alpha-helical ferredoxin"/>
    <property type="match status" value="1"/>
</dbReference>
<keyword evidence="3 9" id="KW-0560">Oxidoreductase</keyword>
<proteinExistence type="predicted"/>
<sequence length="483" mass="52622">MADPKGFLTTTREEPKRRPVDLRLMDWREVYEDFASTKLEKQAGRCMDCGIPFCHQGCPLGNLIPEWNTLVWREDWQQAIERLHATNNFPEFTGTLCPAPCETACVLGINDDPVTIKRVEISIVDRAFEEGWVTPQPPTVRTGKKVAVVGSGPSGLAAAQQLTRAGHSVVVLERADKIGGLLRYGIPEFKMEKHRLDRRLAQMEAEGTEFRTSVNVGVDLSADELRSSYDAVVLAGGATDWRDLPIPGRELDGIHQAMEFLPPANRVASGDLAESPYSAEGLDVVVIGGGDTGADCVGTSHRQGARSVTQLEIMPKPPEARSDAHPWPTYPMIYRVSSAHEEGGERLYAVNTQEFLGDADGRVRALKLVEVRNEGGKFVPVDGSERELPAQLVLLAMGFLGPQKKGLIEDLGVELDPRGNVARDKAFKTSLDNVFVAGDMGRGQSLIVWAIAEGRSAAAGVDAYLTGREVLPRPIAPTDRPIA</sequence>
<dbReference type="InterPro" id="IPR051394">
    <property type="entry name" value="Glutamate_Synthase"/>
</dbReference>
<dbReference type="AlphaFoldDB" id="A0A6I8LHF3"/>
<dbReference type="InterPro" id="IPR028261">
    <property type="entry name" value="DPD_II"/>
</dbReference>